<keyword evidence="3" id="KW-1185">Reference proteome</keyword>
<evidence type="ECO:0000256" key="1">
    <source>
        <dbReference type="SAM" id="MobiDB-lite"/>
    </source>
</evidence>
<gene>
    <name evidence="2" type="ordered locus">MICA_1601</name>
</gene>
<dbReference type="Proteomes" id="UP000009286">
    <property type="component" value="Chromosome"/>
</dbReference>
<evidence type="ECO:0000313" key="3">
    <source>
        <dbReference type="Proteomes" id="UP000009286"/>
    </source>
</evidence>
<sequence length="70" mass="7858">MSESDVQYIAAQSNSRKKYVVLFAIEASPRKRGSIVSGRAFMDPRFRGDASKGMWRDSRKKKPDHLGPAS</sequence>
<dbReference type="AlphaFoldDB" id="G2KPU7"/>
<evidence type="ECO:0000313" key="2">
    <source>
        <dbReference type="EMBL" id="AEP09916.1"/>
    </source>
</evidence>
<accession>G2KPU7</accession>
<name>G2KPU7_MICAA</name>
<protein>
    <submittedName>
        <fullName evidence="2">Uncharacterized protein</fullName>
    </submittedName>
</protein>
<dbReference type="KEGG" id="mai:MICA_1601"/>
<organism evidence="2 3">
    <name type="scientific">Micavibrio aeruginosavorus (strain ARL-13)</name>
    <dbReference type="NCBI Taxonomy" id="856793"/>
    <lineage>
        <taxon>Bacteria</taxon>
        <taxon>Pseudomonadati</taxon>
        <taxon>Bdellovibrionota</taxon>
        <taxon>Bdellovibrionia</taxon>
        <taxon>Bdellovibrionales</taxon>
        <taxon>Pseudobdellovibrionaceae</taxon>
        <taxon>Micavibrio</taxon>
    </lineage>
</organism>
<dbReference type="EMBL" id="CP002382">
    <property type="protein sequence ID" value="AEP09916.1"/>
    <property type="molecule type" value="Genomic_DNA"/>
</dbReference>
<reference evidence="2 3" key="1">
    <citation type="journal article" date="2011" name="BMC Genomics">
        <title>Genomic insights into an obligate epibiotic bacterial predator: Micavibrio aeruginosavorus ARL-13.</title>
        <authorList>
            <person name="Wang Z."/>
            <person name="Kadouri D."/>
            <person name="Wu M."/>
        </authorList>
    </citation>
    <scope>NUCLEOTIDE SEQUENCE [LARGE SCALE GENOMIC DNA]</scope>
    <source>
        <strain evidence="2 3">ARL-13</strain>
    </source>
</reference>
<feature type="compositionally biased region" description="Basic and acidic residues" evidence="1">
    <location>
        <begin position="47"/>
        <end position="57"/>
    </location>
</feature>
<feature type="region of interest" description="Disordered" evidence="1">
    <location>
        <begin position="47"/>
        <end position="70"/>
    </location>
</feature>
<proteinExistence type="predicted"/>
<dbReference type="HOGENOM" id="CLU_2753304_0_0_5"/>